<evidence type="ECO:0000259" key="3">
    <source>
        <dbReference type="Pfam" id="PF00127"/>
    </source>
</evidence>
<dbReference type="PRINTS" id="PR00157">
    <property type="entry name" value="PLASTOCYANIN"/>
</dbReference>
<evidence type="ECO:0000256" key="1">
    <source>
        <dbReference type="ARBA" id="ARBA00022723"/>
    </source>
</evidence>
<dbReference type="GO" id="GO:0005507">
    <property type="term" value="F:copper ion binding"/>
    <property type="evidence" value="ECO:0007669"/>
    <property type="project" value="InterPro"/>
</dbReference>
<dbReference type="AlphaFoldDB" id="A0A381VCJ8"/>
<dbReference type="InterPro" id="IPR002387">
    <property type="entry name" value="Plastocyanin"/>
</dbReference>
<sequence>DRVVSVGLQDESANYAFDPGQLTFAKGETVTIELTSQNEFHSFTVDSLGLDVEVEAGESASVTYTFDTAGTYDLICIPHESLGMVGTITVQ</sequence>
<dbReference type="SUPFAM" id="SSF49503">
    <property type="entry name" value="Cupredoxins"/>
    <property type="match status" value="1"/>
</dbReference>
<dbReference type="Gene3D" id="2.60.40.420">
    <property type="entry name" value="Cupredoxins - blue copper proteins"/>
    <property type="match status" value="1"/>
</dbReference>
<evidence type="ECO:0000256" key="2">
    <source>
        <dbReference type="ARBA" id="ARBA00023008"/>
    </source>
</evidence>
<dbReference type="InterPro" id="IPR000923">
    <property type="entry name" value="BlueCu_1"/>
</dbReference>
<proteinExistence type="predicted"/>
<dbReference type="EMBL" id="UINC01008467">
    <property type="protein sequence ID" value="SVA38099.1"/>
    <property type="molecule type" value="Genomic_DNA"/>
</dbReference>
<dbReference type="InterPro" id="IPR008972">
    <property type="entry name" value="Cupredoxin"/>
</dbReference>
<accession>A0A381VCJ8</accession>
<reference evidence="4" key="1">
    <citation type="submission" date="2018-05" db="EMBL/GenBank/DDBJ databases">
        <authorList>
            <person name="Lanie J.A."/>
            <person name="Ng W.-L."/>
            <person name="Kazmierczak K.M."/>
            <person name="Andrzejewski T.M."/>
            <person name="Davidsen T.M."/>
            <person name="Wayne K.J."/>
            <person name="Tettelin H."/>
            <person name="Glass J.I."/>
            <person name="Rusch D."/>
            <person name="Podicherti R."/>
            <person name="Tsui H.-C.T."/>
            <person name="Winkler M.E."/>
        </authorList>
    </citation>
    <scope>NUCLEOTIDE SEQUENCE</scope>
</reference>
<dbReference type="Pfam" id="PF00127">
    <property type="entry name" value="Copper-bind"/>
    <property type="match status" value="1"/>
</dbReference>
<keyword evidence="1" id="KW-0479">Metal-binding</keyword>
<protein>
    <recommendedName>
        <fullName evidence="3">Blue (type 1) copper domain-containing protein</fullName>
    </recommendedName>
</protein>
<feature type="domain" description="Blue (type 1) copper" evidence="3">
    <location>
        <begin position="9"/>
        <end position="91"/>
    </location>
</feature>
<dbReference type="InterPro" id="IPR050845">
    <property type="entry name" value="Cu-binding_ET"/>
</dbReference>
<feature type="non-terminal residue" evidence="4">
    <location>
        <position position="1"/>
    </location>
</feature>
<dbReference type="PANTHER" id="PTHR38439:SF3">
    <property type="entry name" value="COPPER-RESISTANT CUPROPROTEIN COPI"/>
    <property type="match status" value="1"/>
</dbReference>
<name>A0A381VCJ8_9ZZZZ</name>
<keyword evidence="2" id="KW-0186">Copper</keyword>
<dbReference type="PANTHER" id="PTHR38439">
    <property type="entry name" value="AURACYANIN-B"/>
    <property type="match status" value="1"/>
</dbReference>
<dbReference type="GO" id="GO:0009055">
    <property type="term" value="F:electron transfer activity"/>
    <property type="evidence" value="ECO:0007669"/>
    <property type="project" value="InterPro"/>
</dbReference>
<gene>
    <name evidence="4" type="ORF">METZ01_LOCUS90953</name>
</gene>
<organism evidence="4">
    <name type="scientific">marine metagenome</name>
    <dbReference type="NCBI Taxonomy" id="408172"/>
    <lineage>
        <taxon>unclassified sequences</taxon>
        <taxon>metagenomes</taxon>
        <taxon>ecological metagenomes</taxon>
    </lineage>
</organism>
<evidence type="ECO:0000313" key="4">
    <source>
        <dbReference type="EMBL" id="SVA38099.1"/>
    </source>
</evidence>